<organism evidence="2 3">
    <name type="scientific">Haloferula sargassicola</name>
    <dbReference type="NCBI Taxonomy" id="490096"/>
    <lineage>
        <taxon>Bacteria</taxon>
        <taxon>Pseudomonadati</taxon>
        <taxon>Verrucomicrobiota</taxon>
        <taxon>Verrucomicrobiia</taxon>
        <taxon>Verrucomicrobiales</taxon>
        <taxon>Verrucomicrobiaceae</taxon>
        <taxon>Haloferula</taxon>
    </lineage>
</organism>
<feature type="chain" id="PRO_5045395138" evidence="1">
    <location>
        <begin position="19"/>
        <end position="429"/>
    </location>
</feature>
<dbReference type="InterPro" id="IPR021488">
    <property type="entry name" value="DUF3142"/>
</dbReference>
<dbReference type="SUPFAM" id="SSF51445">
    <property type="entry name" value="(Trans)glycosidases"/>
    <property type="match status" value="1"/>
</dbReference>
<sequence>MNAARLAALVLVFQLASAAPPAFWVWNRPDPLPEPALAELRENGSPLLYWQAAEVTLAHGWQDRLPAEMPAPAVVPVFRFEADPAMLFRPEGIAGLPSKIADPRPGWIQIDYDCPVSRLPDYAAALRRLKPALGSTRLSITALASWIGSPGFEELAGTVDEIVPMFYDLLPDRAEDVRAGHLVPMSGRDTLVWIRRWKTCPTRWRAGLPNFQRLTLFEADGSLVGHLPPFDPASLDGHAGLRLSAPPAGGTAIYQVTADSMPAHRPVHRNQLLVWRRPDEATMRQAIQAATEAGAAGVLWFAHPASAPAPWHSVSHLIHLTENPRPRLQLKVTDQGAIELFNAGPGDLPCRPGAKPWTLTLQGEPGDFVKPTPGHFADIAGSDGSLHRPRFSTTISLRFHQLPAGHSLVTGTHFSEASAEPDWQIDPRP</sequence>
<keyword evidence="1" id="KW-0732">Signal</keyword>
<proteinExistence type="predicted"/>
<dbReference type="InterPro" id="IPR017853">
    <property type="entry name" value="GH"/>
</dbReference>
<comment type="caution">
    <text evidence="2">The sequence shown here is derived from an EMBL/GenBank/DDBJ whole genome shotgun (WGS) entry which is preliminary data.</text>
</comment>
<dbReference type="RefSeq" id="WP_353567433.1">
    <property type="nucleotide sequence ID" value="NZ_BAABRI010000013.1"/>
</dbReference>
<evidence type="ECO:0000313" key="3">
    <source>
        <dbReference type="Proteomes" id="UP001476282"/>
    </source>
</evidence>
<evidence type="ECO:0000256" key="1">
    <source>
        <dbReference type="SAM" id="SignalP"/>
    </source>
</evidence>
<dbReference type="EMBL" id="BAABRI010000013">
    <property type="protein sequence ID" value="GAA5483321.1"/>
    <property type="molecule type" value="Genomic_DNA"/>
</dbReference>
<reference evidence="2 3" key="1">
    <citation type="submission" date="2024-02" db="EMBL/GenBank/DDBJ databases">
        <title>Haloferula sargassicola NBRC 104335.</title>
        <authorList>
            <person name="Ichikawa N."/>
            <person name="Katano-Makiyama Y."/>
            <person name="Hidaka K."/>
        </authorList>
    </citation>
    <scope>NUCLEOTIDE SEQUENCE [LARGE SCALE GENOMIC DNA]</scope>
    <source>
        <strain evidence="2 3">NBRC 104335</strain>
    </source>
</reference>
<feature type="signal peptide" evidence="1">
    <location>
        <begin position="1"/>
        <end position="18"/>
    </location>
</feature>
<evidence type="ECO:0000313" key="2">
    <source>
        <dbReference type="EMBL" id="GAA5483321.1"/>
    </source>
</evidence>
<protein>
    <submittedName>
        <fullName evidence="2">Uncharacterized protein</fullName>
    </submittedName>
</protein>
<dbReference type="Pfam" id="PF11340">
    <property type="entry name" value="DUF3142"/>
    <property type="match status" value="1"/>
</dbReference>
<keyword evidence="3" id="KW-1185">Reference proteome</keyword>
<accession>A0ABP9URI9</accession>
<name>A0ABP9URI9_9BACT</name>
<dbReference type="Proteomes" id="UP001476282">
    <property type="component" value="Unassembled WGS sequence"/>
</dbReference>
<gene>
    <name evidence="2" type="ORF">Hsar01_02551</name>
</gene>